<evidence type="ECO:0000256" key="2">
    <source>
        <dbReference type="ARBA" id="ARBA00022908"/>
    </source>
</evidence>
<dbReference type="Pfam" id="PF00589">
    <property type="entry name" value="Phage_integrase"/>
    <property type="match status" value="1"/>
</dbReference>
<feature type="domain" description="Tyr recombinase" evidence="5">
    <location>
        <begin position="202"/>
        <end position="390"/>
    </location>
</feature>
<dbReference type="Gene3D" id="1.10.150.130">
    <property type="match status" value="1"/>
</dbReference>
<dbReference type="CDD" id="cd00801">
    <property type="entry name" value="INT_P4_C"/>
    <property type="match status" value="1"/>
</dbReference>
<accession>A0A1R7Q963</accession>
<dbReference type="Gene3D" id="1.10.443.10">
    <property type="entry name" value="Intergrase catalytic core"/>
    <property type="match status" value="1"/>
</dbReference>
<dbReference type="InterPro" id="IPR010998">
    <property type="entry name" value="Integrase_recombinase_N"/>
</dbReference>
<dbReference type="InterPro" id="IPR038488">
    <property type="entry name" value="Integrase_DNA-bd_sf"/>
</dbReference>
<keyword evidence="4" id="KW-0233">DNA recombination</keyword>
<reference evidence="6 7" key="1">
    <citation type="submission" date="2017-02" db="EMBL/GenBank/DDBJ databases">
        <authorList>
            <person name="Peterson S.W."/>
        </authorList>
    </citation>
    <scope>NUCLEOTIDE SEQUENCE [LARGE SCALE GENOMIC DNA]</scope>
    <source>
        <strain evidence="6">C6</strain>
    </source>
</reference>
<protein>
    <submittedName>
        <fullName evidence="6">Putative prophage CPS-53 integrase</fullName>
    </submittedName>
</protein>
<dbReference type="AlphaFoldDB" id="A0A1R7Q963"/>
<dbReference type="Gene3D" id="3.30.160.390">
    <property type="entry name" value="Integrase, DNA-binding domain"/>
    <property type="match status" value="1"/>
</dbReference>
<dbReference type="InterPro" id="IPR025166">
    <property type="entry name" value="Integrase_DNA_bind_dom"/>
</dbReference>
<keyword evidence="2" id="KW-0229">DNA integration</keyword>
<evidence type="ECO:0000256" key="4">
    <source>
        <dbReference type="ARBA" id="ARBA00023172"/>
    </source>
</evidence>
<dbReference type="InterPro" id="IPR013762">
    <property type="entry name" value="Integrase-like_cat_sf"/>
</dbReference>
<sequence length="407" mass="47714">MAISEAWLKAQLGKDREKIEEFADRDAMSVRITPKGKIVFQLRYRYNGKQHRLDLGSYPNLTLKNARLESDRLRAELEKGLDPKQVRLKEKVSIRDAYTLETLFYEWYEKFCVPNKSSHNEIKRSFEIYVLPNIGKQNSDDISAYQWLSLLEDVAKKSPSISARLLINANQCLKWGQKRGLISVNHLMNVSAKHDLRIEKGVKERTLSDKEIYLTWYALKRTKMTYKNKLFLTLLVIYGCRVGELKLAKKSHFDLKEMIWTVPPENHKTGKKSKKPILRPITENIKPYLLEAMEFSQGSEYLFTIDGTTRPLGETSHLTMPNNIFQWLKRHKGVDLEHWSVHDLRRTMRTNMSTIAQPHVCEIMLGHALPKIWGTYDKHDYLSEQTEAYEKWVDRLESIWKNEALDN</sequence>
<organism evidence="6 7">
    <name type="scientific">Acinetobacter johnsonii</name>
    <dbReference type="NCBI Taxonomy" id="40214"/>
    <lineage>
        <taxon>Bacteria</taxon>
        <taxon>Pseudomonadati</taxon>
        <taxon>Pseudomonadota</taxon>
        <taxon>Gammaproteobacteria</taxon>
        <taxon>Moraxellales</taxon>
        <taxon>Moraxellaceae</taxon>
        <taxon>Acinetobacter</taxon>
    </lineage>
</organism>
<proteinExistence type="inferred from homology"/>
<dbReference type="SUPFAM" id="SSF56349">
    <property type="entry name" value="DNA breaking-rejoining enzymes"/>
    <property type="match status" value="1"/>
</dbReference>
<evidence type="ECO:0000313" key="6">
    <source>
        <dbReference type="EMBL" id="SJX20799.1"/>
    </source>
</evidence>
<dbReference type="RefSeq" id="WP_087010845.1">
    <property type="nucleotide sequence ID" value="NZ_FUUY01000001.1"/>
</dbReference>
<dbReference type="InterPro" id="IPR011010">
    <property type="entry name" value="DNA_brk_join_enz"/>
</dbReference>
<keyword evidence="3" id="KW-0238">DNA-binding</keyword>
<name>A0A1R7Q963_ACIJO</name>
<dbReference type="Proteomes" id="UP000196240">
    <property type="component" value="Unassembled WGS sequence"/>
</dbReference>
<evidence type="ECO:0000256" key="1">
    <source>
        <dbReference type="ARBA" id="ARBA00008857"/>
    </source>
</evidence>
<evidence type="ECO:0000256" key="3">
    <source>
        <dbReference type="ARBA" id="ARBA00023125"/>
    </source>
</evidence>
<dbReference type="EMBL" id="FUUY01000001">
    <property type="protein sequence ID" value="SJX20799.1"/>
    <property type="molecule type" value="Genomic_DNA"/>
</dbReference>
<comment type="similarity">
    <text evidence="1">Belongs to the 'phage' integrase family.</text>
</comment>
<evidence type="ECO:0000259" key="5">
    <source>
        <dbReference type="PROSITE" id="PS51898"/>
    </source>
</evidence>
<dbReference type="GO" id="GO:0006310">
    <property type="term" value="P:DNA recombination"/>
    <property type="evidence" value="ECO:0007669"/>
    <property type="project" value="UniProtKB-KW"/>
</dbReference>
<dbReference type="PANTHER" id="PTHR30629:SF2">
    <property type="entry name" value="PROPHAGE INTEGRASE INTS-RELATED"/>
    <property type="match status" value="1"/>
</dbReference>
<dbReference type="InterPro" id="IPR050808">
    <property type="entry name" value="Phage_Integrase"/>
</dbReference>
<dbReference type="PROSITE" id="PS51898">
    <property type="entry name" value="TYR_RECOMBINASE"/>
    <property type="match status" value="1"/>
</dbReference>
<gene>
    <name evidence="6" type="primary">intS_1</name>
    <name evidence="6" type="ORF">ACNJC6_00396</name>
</gene>
<evidence type="ECO:0000313" key="7">
    <source>
        <dbReference type="Proteomes" id="UP000196240"/>
    </source>
</evidence>
<dbReference type="PANTHER" id="PTHR30629">
    <property type="entry name" value="PROPHAGE INTEGRASE"/>
    <property type="match status" value="1"/>
</dbReference>
<dbReference type="GO" id="GO:0015074">
    <property type="term" value="P:DNA integration"/>
    <property type="evidence" value="ECO:0007669"/>
    <property type="project" value="UniProtKB-KW"/>
</dbReference>
<dbReference type="Pfam" id="PF13356">
    <property type="entry name" value="Arm-DNA-bind_3"/>
    <property type="match status" value="1"/>
</dbReference>
<dbReference type="InterPro" id="IPR002104">
    <property type="entry name" value="Integrase_catalytic"/>
</dbReference>
<dbReference type="GO" id="GO:0003677">
    <property type="term" value="F:DNA binding"/>
    <property type="evidence" value="ECO:0007669"/>
    <property type="project" value="UniProtKB-KW"/>
</dbReference>